<sequence>MPTWVPFRPRDVVDLGGLRRFIHSSMRSNERFSMTRTMIILMGLEATTRGALPEERRRRSQSLSLRLYLVDNDTSPNSVVKANYKLIIYDQLFGNHVEKEGEQRFHIIFPYRLYCKLTWLKFDDPDCGLLVNDCCIFGVQVHEASVVKLVPNGVVECWILQKRHSCY</sequence>
<gene>
    <name evidence="1" type="ORF">Cni_G15555</name>
</gene>
<dbReference type="InterPro" id="IPR008974">
    <property type="entry name" value="TRAF-like"/>
</dbReference>
<evidence type="ECO:0000313" key="2">
    <source>
        <dbReference type="Proteomes" id="UP001327560"/>
    </source>
</evidence>
<dbReference type="Proteomes" id="UP001327560">
    <property type="component" value="Chromosome 5"/>
</dbReference>
<keyword evidence="2" id="KW-1185">Reference proteome</keyword>
<proteinExistence type="predicted"/>
<dbReference type="EMBL" id="CP136894">
    <property type="protein sequence ID" value="WOL06821.1"/>
    <property type="molecule type" value="Genomic_DNA"/>
</dbReference>
<dbReference type="CDD" id="cd00121">
    <property type="entry name" value="MATH"/>
    <property type="match status" value="1"/>
</dbReference>
<dbReference type="SUPFAM" id="SSF49599">
    <property type="entry name" value="TRAF domain-like"/>
    <property type="match status" value="1"/>
</dbReference>
<dbReference type="Gene3D" id="2.60.210.10">
    <property type="entry name" value="Apoptosis, Tumor Necrosis Factor Receptor Associated Protein 2, Chain A"/>
    <property type="match status" value="1"/>
</dbReference>
<dbReference type="GO" id="GO:0016301">
    <property type="term" value="F:kinase activity"/>
    <property type="evidence" value="ECO:0007669"/>
    <property type="project" value="UniProtKB-KW"/>
</dbReference>
<reference evidence="1 2" key="1">
    <citation type="submission" date="2023-10" db="EMBL/GenBank/DDBJ databases">
        <title>Chromosome-scale genome assembly provides insights into flower coloration mechanisms of Canna indica.</title>
        <authorList>
            <person name="Li C."/>
        </authorList>
    </citation>
    <scope>NUCLEOTIDE SEQUENCE [LARGE SCALE GENOMIC DNA]</scope>
    <source>
        <tissue evidence="1">Flower</tissue>
    </source>
</reference>
<keyword evidence="1" id="KW-0418">Kinase</keyword>
<name>A0AAQ3KJS0_9LILI</name>
<dbReference type="InterPro" id="IPR002083">
    <property type="entry name" value="MATH/TRAF_dom"/>
</dbReference>
<dbReference type="AlphaFoldDB" id="A0AAQ3KJS0"/>
<keyword evidence="1" id="KW-0808">Transferase</keyword>
<evidence type="ECO:0000313" key="1">
    <source>
        <dbReference type="EMBL" id="WOL06821.1"/>
    </source>
</evidence>
<accession>A0AAQ3KJS0</accession>
<organism evidence="1 2">
    <name type="scientific">Canna indica</name>
    <name type="common">Indian-shot</name>
    <dbReference type="NCBI Taxonomy" id="4628"/>
    <lineage>
        <taxon>Eukaryota</taxon>
        <taxon>Viridiplantae</taxon>
        <taxon>Streptophyta</taxon>
        <taxon>Embryophyta</taxon>
        <taxon>Tracheophyta</taxon>
        <taxon>Spermatophyta</taxon>
        <taxon>Magnoliopsida</taxon>
        <taxon>Liliopsida</taxon>
        <taxon>Zingiberales</taxon>
        <taxon>Cannaceae</taxon>
        <taxon>Canna</taxon>
    </lineage>
</organism>
<protein>
    <submittedName>
        <fullName evidence="1">Inactive serine/threonine-protein kinase fnkC isoform X1</fullName>
    </submittedName>
</protein>